<organism evidence="1 2">
    <name type="scientific">Actinomortierella ambigua</name>
    <dbReference type="NCBI Taxonomy" id="1343610"/>
    <lineage>
        <taxon>Eukaryota</taxon>
        <taxon>Fungi</taxon>
        <taxon>Fungi incertae sedis</taxon>
        <taxon>Mucoromycota</taxon>
        <taxon>Mortierellomycotina</taxon>
        <taxon>Mortierellomycetes</taxon>
        <taxon>Mortierellales</taxon>
        <taxon>Mortierellaceae</taxon>
        <taxon>Actinomortierella</taxon>
    </lineage>
</organism>
<comment type="caution">
    <text evidence="1">The sequence shown here is derived from an EMBL/GenBank/DDBJ whole genome shotgun (WGS) entry which is preliminary data.</text>
</comment>
<reference evidence="1" key="1">
    <citation type="journal article" date="2020" name="Fungal Divers.">
        <title>Resolving the Mortierellaceae phylogeny through synthesis of multi-gene phylogenetics and phylogenomics.</title>
        <authorList>
            <person name="Vandepol N."/>
            <person name="Liber J."/>
            <person name="Desiro A."/>
            <person name="Na H."/>
            <person name="Kennedy M."/>
            <person name="Barry K."/>
            <person name="Grigoriev I.V."/>
            <person name="Miller A.N."/>
            <person name="O'Donnell K."/>
            <person name="Stajich J.E."/>
            <person name="Bonito G."/>
        </authorList>
    </citation>
    <scope>NUCLEOTIDE SEQUENCE</scope>
    <source>
        <strain evidence="1">BC1065</strain>
    </source>
</reference>
<accession>A0A9P6UB79</accession>
<dbReference type="EMBL" id="JAAAJB010000079">
    <property type="protein sequence ID" value="KAG0267202.1"/>
    <property type="molecule type" value="Genomic_DNA"/>
</dbReference>
<proteinExistence type="predicted"/>
<dbReference type="SUPFAM" id="SSF52047">
    <property type="entry name" value="RNI-like"/>
    <property type="match status" value="1"/>
</dbReference>
<evidence type="ECO:0000313" key="2">
    <source>
        <dbReference type="Proteomes" id="UP000807716"/>
    </source>
</evidence>
<protein>
    <submittedName>
        <fullName evidence="1">Uncharacterized protein</fullName>
    </submittedName>
</protein>
<name>A0A9P6UB79_9FUNG</name>
<dbReference type="Proteomes" id="UP000807716">
    <property type="component" value="Unassembled WGS sequence"/>
</dbReference>
<dbReference type="OrthoDB" id="2446980at2759"/>
<dbReference type="AlphaFoldDB" id="A0A9P6UB79"/>
<gene>
    <name evidence="1" type="ORF">DFQ27_008983</name>
</gene>
<keyword evidence="2" id="KW-1185">Reference proteome</keyword>
<sequence length="954" mass="109349">MTVLTRPFAARSQWIELVNTPKMTGALFTLDFRLGRLDISGRMIYNQKISRLLHQFLCEDEAAAAGLLELTLPAIRFNAAIFDPMWVHADEIPPGTWACASLQKLTIAFILPQYTNDRMTRCIVRRTYAQYAKASRLACGFVAVSCPQLVTLEIGFLGKAFDLDPEGGLCFLGRLQHLQHLTWRQANGLTQSFPHVYANALGRRPWPYDNGRQWPRPALVQAHKVAIPWFDASGVQELSLPVLRWMSTDPTDEDAKKKWTNLARCRYLYRLDNDVLLAVRLTVQGKGRRGKAGLEWQRLLEAMLTDKTAKEGASWHQLKSMICHAEPYDCDYYPSNHKEKGAFYDAFTRCYAKELQLVLPHCPYDHKDREDFSMHVTLLLTFLERTLDLEAPNMAAPKSRLRELCLTHMAKDDIPRVLCHHHLRLQLTLLELVFFHPQLVALRLFLSGTYLMPNLRHLLLHNAIIEPFPDGWLPDPVIQLVTVRLDGVKIDVIPLKAFLLYIAGSSLENLALYAISTSPDDLFTTPFLTLWQPLCPNLRRIQTDAFREPHVTLTQLATYFPKADRIECINNLSCLMVMLAFSRQLTRLEIAGRFVDKQALPGWVHRFLCSDNAQCLQEAILPGLSYQYLLFDSSSQAFQEVDGLLPRPWACTKLKVLVISVSLPHYFNDRTTRNNQDPVAAGYSRASRLTCGFIVVSCPELQTLDLRFPEEAFDLDPEGGLCFLGRLRQLEHLTLRATGYKRACQARWTSAPRSPWPYDTPFERTLVHKTMSPAYSAHHSERRDLPMPVLRWMSVQPTEQDRECRWTNLARCRQLRQLDRFHGGSKLATLRAKTSHLLSRTIGHRKTQDRWDLQLDEMLKDKKASEACCWDRLRRLDISINTGTPLWSASESFEAEDFARCYRTILEAVLPQVQVGIEWSYNRSDRSQAQGREWLLALENGVSELLENLPALDP</sequence>
<evidence type="ECO:0000313" key="1">
    <source>
        <dbReference type="EMBL" id="KAG0267202.1"/>
    </source>
</evidence>